<dbReference type="Proteomes" id="UP000002029">
    <property type="component" value="Chromosome"/>
</dbReference>
<dbReference type="KEGG" id="sro:Sros_1478"/>
<feature type="region of interest" description="Disordered" evidence="1">
    <location>
        <begin position="17"/>
        <end position="37"/>
    </location>
</feature>
<evidence type="ECO:0000313" key="2">
    <source>
        <dbReference type="EMBL" id="ACZ84471.1"/>
    </source>
</evidence>
<dbReference type="EMBL" id="CP001814">
    <property type="protein sequence ID" value="ACZ84471.1"/>
    <property type="molecule type" value="Genomic_DNA"/>
</dbReference>
<organism evidence="2 3">
    <name type="scientific">Streptosporangium roseum (strain ATCC 12428 / DSM 43021 / JCM 3005 / KCTC 9067 / NCIMB 10171 / NRRL 2505 / NI 9100)</name>
    <dbReference type="NCBI Taxonomy" id="479432"/>
    <lineage>
        <taxon>Bacteria</taxon>
        <taxon>Bacillati</taxon>
        <taxon>Actinomycetota</taxon>
        <taxon>Actinomycetes</taxon>
        <taxon>Streptosporangiales</taxon>
        <taxon>Streptosporangiaceae</taxon>
        <taxon>Streptosporangium</taxon>
    </lineage>
</organism>
<reference evidence="2 3" key="1">
    <citation type="journal article" date="2010" name="Stand. Genomic Sci.">
        <title>Complete genome sequence of Streptosporangium roseum type strain (NI 9100).</title>
        <authorList>
            <person name="Nolan M."/>
            <person name="Sikorski J."/>
            <person name="Jando M."/>
            <person name="Lucas S."/>
            <person name="Lapidus A."/>
            <person name="Glavina Del Rio T."/>
            <person name="Chen F."/>
            <person name="Tice H."/>
            <person name="Pitluck S."/>
            <person name="Cheng J.F."/>
            <person name="Chertkov O."/>
            <person name="Sims D."/>
            <person name="Meincke L."/>
            <person name="Brettin T."/>
            <person name="Han C."/>
            <person name="Detter J.C."/>
            <person name="Bruce D."/>
            <person name="Goodwin L."/>
            <person name="Land M."/>
            <person name="Hauser L."/>
            <person name="Chang Y.J."/>
            <person name="Jeffries C.D."/>
            <person name="Ivanova N."/>
            <person name="Mavromatis K."/>
            <person name="Mikhailova N."/>
            <person name="Chen A."/>
            <person name="Palaniappan K."/>
            <person name="Chain P."/>
            <person name="Rohde M."/>
            <person name="Goker M."/>
            <person name="Bristow J."/>
            <person name="Eisen J.A."/>
            <person name="Markowitz V."/>
            <person name="Hugenholtz P."/>
            <person name="Kyrpides N.C."/>
            <person name="Klenk H.P."/>
        </authorList>
    </citation>
    <scope>NUCLEOTIDE SEQUENCE [LARGE SCALE GENOMIC DNA]</scope>
    <source>
        <strain evidence="3">ATCC 12428 / DSM 43021 / JCM 3005 / NI 9100</strain>
    </source>
</reference>
<protein>
    <submittedName>
        <fullName evidence="2">Uncharacterized protein</fullName>
    </submittedName>
</protein>
<accession>D2AQC7</accession>
<evidence type="ECO:0000313" key="3">
    <source>
        <dbReference type="Proteomes" id="UP000002029"/>
    </source>
</evidence>
<name>D2AQC7_STRRD</name>
<keyword evidence="3" id="KW-1185">Reference proteome</keyword>
<gene>
    <name evidence="2" type="ordered locus">Sros_1478</name>
</gene>
<sequence>MMTTGWVGARSYRLNQRVVSGRNSKRSTKTANAKPTTMTLVRPDRTNVP</sequence>
<evidence type="ECO:0000256" key="1">
    <source>
        <dbReference type="SAM" id="MobiDB-lite"/>
    </source>
</evidence>
<proteinExistence type="predicted"/>
<dbReference type="HOGENOM" id="CLU_3141338_0_0_11"/>
<dbReference type="AlphaFoldDB" id="D2AQC7"/>